<gene>
    <name evidence="3" type="ORF">TELCIR_26312</name>
</gene>
<reference evidence="3 4" key="1">
    <citation type="submission" date="2015-09" db="EMBL/GenBank/DDBJ databases">
        <title>Draft genome of the parasitic nematode Teladorsagia circumcincta isolate WARC Sus (inbred).</title>
        <authorList>
            <person name="Mitreva M."/>
        </authorList>
    </citation>
    <scope>NUCLEOTIDE SEQUENCE [LARGE SCALE GENOMIC DNA]</scope>
    <source>
        <strain evidence="3 4">S</strain>
    </source>
</reference>
<dbReference type="GO" id="GO:0051014">
    <property type="term" value="P:actin filament severing"/>
    <property type="evidence" value="ECO:0007669"/>
    <property type="project" value="TreeGrafter"/>
</dbReference>
<dbReference type="InterPro" id="IPR007122">
    <property type="entry name" value="Villin/Gelsolin"/>
</dbReference>
<dbReference type="CDD" id="cd11280">
    <property type="entry name" value="gelsolin_like"/>
    <property type="match status" value="1"/>
</dbReference>
<dbReference type="Pfam" id="PF00626">
    <property type="entry name" value="Gelsolin"/>
    <property type="match status" value="2"/>
</dbReference>
<dbReference type="GO" id="GO:0005546">
    <property type="term" value="F:phosphatidylinositol-4,5-bisphosphate binding"/>
    <property type="evidence" value="ECO:0007669"/>
    <property type="project" value="TreeGrafter"/>
</dbReference>
<dbReference type="PRINTS" id="PR00597">
    <property type="entry name" value="GELSOLIN"/>
</dbReference>
<dbReference type="SMART" id="SM00262">
    <property type="entry name" value="GEL"/>
    <property type="match status" value="3"/>
</dbReference>
<accession>A0A2G9T4D0</accession>
<feature type="domain" description="Gelsolin-like" evidence="2">
    <location>
        <begin position="291"/>
        <end position="362"/>
    </location>
</feature>
<dbReference type="OrthoDB" id="20529at2759"/>
<dbReference type="GO" id="GO:0005737">
    <property type="term" value="C:cytoplasm"/>
    <property type="evidence" value="ECO:0007669"/>
    <property type="project" value="TreeGrafter"/>
</dbReference>
<dbReference type="PANTHER" id="PTHR11977">
    <property type="entry name" value="VILLIN"/>
    <property type="match status" value="1"/>
</dbReference>
<dbReference type="Gene3D" id="3.40.20.10">
    <property type="entry name" value="Severin"/>
    <property type="match status" value="4"/>
</dbReference>
<protein>
    <submittedName>
        <fullName evidence="3">Gelsolin repeat protein</fullName>
    </submittedName>
</protein>
<dbReference type="FunFam" id="3.40.20.10:FF:000031">
    <property type="entry name" value="protein flightless-1 homolog isoform X1"/>
    <property type="match status" value="1"/>
</dbReference>
<feature type="non-terminal residue" evidence="3">
    <location>
        <position position="483"/>
    </location>
</feature>
<dbReference type="CDD" id="cd11292">
    <property type="entry name" value="gelsolin_S3_like"/>
    <property type="match status" value="1"/>
</dbReference>
<evidence type="ECO:0000313" key="3">
    <source>
        <dbReference type="EMBL" id="PIO52382.1"/>
    </source>
</evidence>
<dbReference type="PANTHER" id="PTHR11977:SF51">
    <property type="entry name" value="PROTEIN FLIGHTLESS-1 HOMOLOG"/>
    <property type="match status" value="1"/>
</dbReference>
<dbReference type="SUPFAM" id="SSF55753">
    <property type="entry name" value="Actin depolymerizing proteins"/>
    <property type="match status" value="3"/>
</dbReference>
<dbReference type="InterPro" id="IPR029006">
    <property type="entry name" value="ADF-H/Gelsolin-like_dom_sf"/>
</dbReference>
<dbReference type="GO" id="GO:0008154">
    <property type="term" value="P:actin polymerization or depolymerization"/>
    <property type="evidence" value="ECO:0007669"/>
    <property type="project" value="TreeGrafter"/>
</dbReference>
<evidence type="ECO:0000256" key="1">
    <source>
        <dbReference type="ARBA" id="ARBA00022737"/>
    </source>
</evidence>
<dbReference type="EMBL" id="KZ428155">
    <property type="protein sequence ID" value="PIO52382.1"/>
    <property type="molecule type" value="Genomic_DNA"/>
</dbReference>
<dbReference type="GO" id="GO:0051016">
    <property type="term" value="P:barbed-end actin filament capping"/>
    <property type="evidence" value="ECO:0007669"/>
    <property type="project" value="TreeGrafter"/>
</dbReference>
<dbReference type="FunFam" id="3.40.20.10:FF:000020">
    <property type="entry name" value="protein flightless-1 homolog isoform X1"/>
    <property type="match status" value="1"/>
</dbReference>
<dbReference type="InterPro" id="IPR007123">
    <property type="entry name" value="Gelsolin-like_dom"/>
</dbReference>
<organism evidence="3 4">
    <name type="scientific">Teladorsagia circumcincta</name>
    <name type="common">Brown stomach worm</name>
    <name type="synonym">Ostertagia circumcincta</name>
    <dbReference type="NCBI Taxonomy" id="45464"/>
    <lineage>
        <taxon>Eukaryota</taxon>
        <taxon>Metazoa</taxon>
        <taxon>Ecdysozoa</taxon>
        <taxon>Nematoda</taxon>
        <taxon>Chromadorea</taxon>
        <taxon>Rhabditida</taxon>
        <taxon>Rhabditina</taxon>
        <taxon>Rhabditomorpha</taxon>
        <taxon>Strongyloidea</taxon>
        <taxon>Trichostrongylidae</taxon>
        <taxon>Teladorsagia</taxon>
    </lineage>
</organism>
<dbReference type="GO" id="GO:0005634">
    <property type="term" value="C:nucleus"/>
    <property type="evidence" value="ECO:0007669"/>
    <property type="project" value="TreeGrafter"/>
</dbReference>
<keyword evidence="1" id="KW-0677">Repeat</keyword>
<proteinExistence type="predicted"/>
<dbReference type="GO" id="GO:0015629">
    <property type="term" value="C:actin cytoskeleton"/>
    <property type="evidence" value="ECO:0007669"/>
    <property type="project" value="TreeGrafter"/>
</dbReference>
<keyword evidence="4" id="KW-1185">Reference proteome</keyword>
<dbReference type="GO" id="GO:0051015">
    <property type="term" value="F:actin filament binding"/>
    <property type="evidence" value="ECO:0007669"/>
    <property type="project" value="InterPro"/>
</dbReference>
<name>A0A2G9T4D0_TELCI</name>
<dbReference type="AlphaFoldDB" id="A0A2G9T4D0"/>
<dbReference type="GO" id="GO:0030239">
    <property type="term" value="P:myofibril assembly"/>
    <property type="evidence" value="ECO:0007669"/>
    <property type="project" value="TreeGrafter"/>
</dbReference>
<feature type="domain" description="Gelsolin-like" evidence="2">
    <location>
        <begin position="170"/>
        <end position="244"/>
    </location>
</feature>
<evidence type="ECO:0000313" key="4">
    <source>
        <dbReference type="Proteomes" id="UP000230423"/>
    </source>
</evidence>
<evidence type="ECO:0000259" key="2">
    <source>
        <dbReference type="Pfam" id="PF00626"/>
    </source>
</evidence>
<sequence>MSKIAGASAALKAEREEEEQKLAARSAVNWKTNLDKQRKQLDYSDIFDEDVGRDEGLWVWEIENFYPSLIDEAFHGQFYDADAYLVLKTTKEISGSIRHEIYYWLGDKATLDKGITIREEMNDESEEFLDLFGGEEIVYIEGARTSTGFFTVEKPPHVTRLYRASVNGTAVEMEPVPVAMESLDPRYCFLLDAGDTLWIWSGWKARITVANKARLFAERLNKRDRKGAAAIETCRDPKVPEEFWMAFCGSPTRPEEAIVEHVPENFVPERKRLYQVNIGMGFLELPQVDLPKGVAKQELLNTKCVYILDCTSDIFLWMGKKANRLLKMAGQKMVTELHEMIERPDYVQVSRETEDEESMMFRSKFAGWDDIVPVDFTRTSESVSRVPDLKVLVKRDNMMRTDLTALFLDRQPAMPPEESEELLNDCNEDLEFIESFVLEGKKFVRLPDGEFGSFYTMDCYVFLCRYAVIPDESEDESDAGDVE</sequence>
<dbReference type="Proteomes" id="UP000230423">
    <property type="component" value="Unassembled WGS sequence"/>
</dbReference>